<name>A0ACC3TUG1_9ASCO</name>
<dbReference type="Proteomes" id="UP001489719">
    <property type="component" value="Unassembled WGS sequence"/>
</dbReference>
<proteinExistence type="predicted"/>
<evidence type="ECO:0000313" key="1">
    <source>
        <dbReference type="EMBL" id="KAK9324804.1"/>
    </source>
</evidence>
<organism evidence="1 2">
    <name type="scientific">Lipomyces orientalis</name>
    <dbReference type="NCBI Taxonomy" id="1233043"/>
    <lineage>
        <taxon>Eukaryota</taxon>
        <taxon>Fungi</taxon>
        <taxon>Dikarya</taxon>
        <taxon>Ascomycota</taxon>
        <taxon>Saccharomycotina</taxon>
        <taxon>Lipomycetes</taxon>
        <taxon>Lipomycetales</taxon>
        <taxon>Lipomycetaceae</taxon>
        <taxon>Lipomyces</taxon>
    </lineage>
</organism>
<gene>
    <name evidence="1" type="ORF">V1517DRAFT_316349</name>
</gene>
<reference evidence="2" key="1">
    <citation type="journal article" date="2024" name="Front. Bioeng. Biotechnol.">
        <title>Genome-scale model development and genomic sequencing of the oleaginous clade Lipomyces.</title>
        <authorList>
            <person name="Czajka J.J."/>
            <person name="Han Y."/>
            <person name="Kim J."/>
            <person name="Mondo S.J."/>
            <person name="Hofstad B.A."/>
            <person name="Robles A."/>
            <person name="Haridas S."/>
            <person name="Riley R."/>
            <person name="LaButti K."/>
            <person name="Pangilinan J."/>
            <person name="Andreopoulos W."/>
            <person name="Lipzen A."/>
            <person name="Yan J."/>
            <person name="Wang M."/>
            <person name="Ng V."/>
            <person name="Grigoriev I.V."/>
            <person name="Spatafora J.W."/>
            <person name="Magnuson J.K."/>
            <person name="Baker S.E."/>
            <person name="Pomraning K.R."/>
        </authorList>
    </citation>
    <scope>NUCLEOTIDE SEQUENCE [LARGE SCALE GENOMIC DNA]</scope>
    <source>
        <strain evidence="2">CBS 10300</strain>
    </source>
</reference>
<dbReference type="EMBL" id="MU970046">
    <property type="protein sequence ID" value="KAK9324804.1"/>
    <property type="molecule type" value="Genomic_DNA"/>
</dbReference>
<keyword evidence="2" id="KW-1185">Reference proteome</keyword>
<accession>A0ACC3TUG1</accession>
<sequence>MVDTSSSNAMRRSESSSSLFSVFKSMSISHRRRRDSSVSTRSTATTATVDSQSCRPELPDGGRSMMYRHVEKTGSSMSLFVPKLRAKQPREQDQQTTTPTHGLDRRRKLAAGFIRRAVTEQQPDRYRQGELDPETTAIKNNDATSLASITNASSSRLRSISQKFSSSKHSSVSSATLATDGGLTHKVKAKASSSLLYSRSSSQKTYGENPSASSEVARALYSVDDLDNMSQNRKYSSSQRGHVPQSPRQLGVYMHPGINSGALRSTNTSSSRKVSGGSSISATSSTTSGFADDTSSITTVNSSTSTSLERDSRLNDHKENAVSGASSGSSNSIHPVGGVCWIGERGTTRRAGRAWDYLVEDTDEENDSDCYSLKAAALSGSIRSRTSNSDCSKRRSNDTEASLRRSGQDFRCDAMEDNTVRILAV</sequence>
<evidence type="ECO:0000313" key="2">
    <source>
        <dbReference type="Proteomes" id="UP001489719"/>
    </source>
</evidence>
<protein>
    <submittedName>
        <fullName evidence="1">Uncharacterized protein</fullName>
    </submittedName>
</protein>
<comment type="caution">
    <text evidence="1">The sequence shown here is derived from an EMBL/GenBank/DDBJ whole genome shotgun (WGS) entry which is preliminary data.</text>
</comment>